<dbReference type="Proteomes" id="UP000295281">
    <property type="component" value="Unassembled WGS sequence"/>
</dbReference>
<sequence length="160" mass="16627">MSARRVAITGHRGLPPGTTRLVESGLRGYLAALGPGLVGLSCLADGADTLFAHAVLALGGALEVVVPSSLYREALPPEHHGVYDALLSRASAVRRLPFTDSTPEAHLAAGRLLVDECDELVAVWDGAPALGPGGTADVVGHAREHACPVHVVWPPGARRW</sequence>
<dbReference type="OrthoDB" id="3231229at2"/>
<gene>
    <name evidence="1" type="ORF">EV190_12941</name>
</gene>
<protein>
    <recommendedName>
        <fullName evidence="3">DNA recombination-mediator protein A</fullName>
    </recommendedName>
</protein>
<organism evidence="1 2">
    <name type="scientific">Actinorugispora endophytica</name>
    <dbReference type="NCBI Taxonomy" id="1605990"/>
    <lineage>
        <taxon>Bacteria</taxon>
        <taxon>Bacillati</taxon>
        <taxon>Actinomycetota</taxon>
        <taxon>Actinomycetes</taxon>
        <taxon>Streptosporangiales</taxon>
        <taxon>Nocardiopsidaceae</taxon>
        <taxon>Actinorugispora</taxon>
    </lineage>
</organism>
<dbReference type="RefSeq" id="WP_133743405.1">
    <property type="nucleotide sequence ID" value="NZ_SNYN01000029.1"/>
</dbReference>
<dbReference type="SUPFAM" id="SSF102405">
    <property type="entry name" value="MCP/YpsA-like"/>
    <property type="match status" value="1"/>
</dbReference>
<dbReference type="AlphaFoldDB" id="A0A4R6UG55"/>
<dbReference type="Gene3D" id="3.40.50.450">
    <property type="match status" value="1"/>
</dbReference>
<name>A0A4R6UG55_9ACTN</name>
<reference evidence="1 2" key="1">
    <citation type="submission" date="2019-03" db="EMBL/GenBank/DDBJ databases">
        <title>Genomic Encyclopedia of Type Strains, Phase IV (KMG-IV): sequencing the most valuable type-strain genomes for metagenomic binning, comparative biology and taxonomic classification.</title>
        <authorList>
            <person name="Goeker M."/>
        </authorList>
    </citation>
    <scope>NUCLEOTIDE SEQUENCE [LARGE SCALE GENOMIC DNA]</scope>
    <source>
        <strain evidence="1 2">DSM 46770</strain>
    </source>
</reference>
<evidence type="ECO:0000313" key="2">
    <source>
        <dbReference type="Proteomes" id="UP000295281"/>
    </source>
</evidence>
<evidence type="ECO:0000313" key="1">
    <source>
        <dbReference type="EMBL" id="TDQ45758.1"/>
    </source>
</evidence>
<dbReference type="EMBL" id="SNYN01000029">
    <property type="protein sequence ID" value="TDQ45758.1"/>
    <property type="molecule type" value="Genomic_DNA"/>
</dbReference>
<keyword evidence="2" id="KW-1185">Reference proteome</keyword>
<proteinExistence type="predicted"/>
<accession>A0A4R6UG55</accession>
<comment type="caution">
    <text evidence="1">The sequence shown here is derived from an EMBL/GenBank/DDBJ whole genome shotgun (WGS) entry which is preliminary data.</text>
</comment>
<evidence type="ECO:0008006" key="3">
    <source>
        <dbReference type="Google" id="ProtNLM"/>
    </source>
</evidence>